<name>A0A9P5H781_9HYPO</name>
<evidence type="ECO:0000256" key="1">
    <source>
        <dbReference type="SAM" id="MobiDB-lite"/>
    </source>
</evidence>
<comment type="caution">
    <text evidence="3">The sequence shown here is derived from an EMBL/GenBank/DDBJ whole genome shotgun (WGS) entry which is preliminary data.</text>
</comment>
<gene>
    <name evidence="3" type="ORF">G7Z17_g6476</name>
</gene>
<feature type="transmembrane region" description="Helical" evidence="2">
    <location>
        <begin position="62"/>
        <end position="81"/>
    </location>
</feature>
<dbReference type="AlphaFoldDB" id="A0A9P5H781"/>
<feature type="compositionally biased region" description="Low complexity" evidence="1">
    <location>
        <begin position="551"/>
        <end position="566"/>
    </location>
</feature>
<feature type="compositionally biased region" description="Polar residues" evidence="1">
    <location>
        <begin position="1116"/>
        <end position="1142"/>
    </location>
</feature>
<evidence type="ECO:0000313" key="3">
    <source>
        <dbReference type="EMBL" id="KAF7549293.1"/>
    </source>
</evidence>
<keyword evidence="2" id="KW-1133">Transmembrane helix</keyword>
<sequence length="1189" mass="130698">MKFVCDAISDSVKEVKAEVKKWVVQDRILYCITRNIAWAICNCPGIVRWIVLTIYFQDVVNVIQFNPLKLVFTWLVFIVSLNPRSLDIANAKDGTKFVSEDIYFTWMCLLTPVFLFSIMETPKNWRHIVCCLSNLFASNLDFEISVPNVWVESYMPALPISRADVETSRLLAEDLERRGCREDLEAGQPYPYTCSNCPGLLIGDTESGDTDISDIDIDNVSSDLGHPGNNITCDRGARESVVDRRKPVFDWRSFIVGHYNPAGQDIDNDNAPKPSPVDEDNAAAAGGTEKAHEKPDKKLFNEEIIIGSSPVTVIPNTESEDRSRPAREEEMAPTSSLQPESSSDNHQDDSTRTRYSRLDLDFPGSEATTRQWVPLAVPSVVQPPPLAEPQHSGFSWKFPESEAPDQQVVPSVVQHLPLSRTRNSIFNSKFPESEAPTQQVVSSVVQTSSSTSALVIANNPEIIEPQEFSEVTHGTQVPKLSTGYDVRPAFPPGGNASDISSAPDPSQSVYGPPEDEEDAEMKDDFHQGPHPPEGNHIFDSDGTNSVTPSKLLALPDNPLDLLGPSNDENHSDSIDAHQPASKLPVPKDSPKSPPESSDDYGSDDHGSGSGSANSDILHSRNPRIPSAPEEDDIYEVPTIPYERKKKYDISDDGNMSEEDDIYANCVATNISEDTYMVGGIPKYGGDSLTLCDPCAGYRSKISAFSEVDEAVFENLTQEEIKYSQDDPMECDSDAKTEIVNAEDTEMGEAYIEEKQSTVYSQDDPMECDSDAGTEIVDAEDTEMGEAYIEEKQGTMYSNMVILVEAPETEEVEMVDASDFHATARGLGSSIYNTDQSFPPFTIPADEDHEMSGIDLLHGNVGFGFTNIVNDVELTDYMPAPATIASANSGQLPIFKIIPQGDEKLATAISTSPRQYTIFNIPANKIPSQNDTESATNASTDTSQFPIFRWPEFKRTSQNDTESATNASTNTSQFPIFRWPEFKRTSQEERQLEEDRELGKALEAAFESEKETNLIQSEAENRNNPVTPANSGVNDIPLFDPRVLGLNTSCWATPGLVNSLDTPELSPPFTINAGLSLNTNISEEAQDIHSDSEPGSPTISTEEEIRARPKLKPNIRNRGSQNLGSTAQARPSQQVTQAESSQRAGPRKEDKGKQPERAYDINKSLLPLGQPTGSHSGGLMTPDTEESDIP</sequence>
<evidence type="ECO:0000256" key="2">
    <source>
        <dbReference type="SAM" id="Phobius"/>
    </source>
</evidence>
<organism evidence="3 4">
    <name type="scientific">Cylindrodendrum hubeiense</name>
    <dbReference type="NCBI Taxonomy" id="595255"/>
    <lineage>
        <taxon>Eukaryota</taxon>
        <taxon>Fungi</taxon>
        <taxon>Dikarya</taxon>
        <taxon>Ascomycota</taxon>
        <taxon>Pezizomycotina</taxon>
        <taxon>Sordariomycetes</taxon>
        <taxon>Hypocreomycetidae</taxon>
        <taxon>Hypocreales</taxon>
        <taxon>Nectriaceae</taxon>
        <taxon>Cylindrodendrum</taxon>
    </lineage>
</organism>
<feature type="region of interest" description="Disordered" evidence="1">
    <location>
        <begin position="259"/>
        <end position="356"/>
    </location>
</feature>
<keyword evidence="4" id="KW-1185">Reference proteome</keyword>
<feature type="region of interest" description="Disordered" evidence="1">
    <location>
        <begin position="466"/>
        <end position="637"/>
    </location>
</feature>
<feature type="compositionally biased region" description="Polar residues" evidence="1">
    <location>
        <begin position="333"/>
        <end position="342"/>
    </location>
</feature>
<feature type="transmembrane region" description="Helical" evidence="2">
    <location>
        <begin position="36"/>
        <end position="56"/>
    </location>
</feature>
<dbReference type="EMBL" id="JAANBB010000125">
    <property type="protein sequence ID" value="KAF7549293.1"/>
    <property type="molecule type" value="Genomic_DNA"/>
</dbReference>
<keyword evidence="2" id="KW-0812">Transmembrane</keyword>
<feature type="transmembrane region" description="Helical" evidence="2">
    <location>
        <begin position="102"/>
        <end position="119"/>
    </location>
</feature>
<feature type="compositionally biased region" description="Basic and acidic residues" evidence="1">
    <location>
        <begin position="343"/>
        <end position="356"/>
    </location>
</feature>
<proteinExistence type="predicted"/>
<keyword evidence="2" id="KW-0472">Membrane</keyword>
<accession>A0A9P5H781</accession>
<feature type="compositionally biased region" description="Polar residues" evidence="1">
    <location>
        <begin position="497"/>
        <end position="509"/>
    </location>
</feature>
<feature type="compositionally biased region" description="Basic and acidic residues" evidence="1">
    <location>
        <begin position="1145"/>
        <end position="1159"/>
    </location>
</feature>
<evidence type="ECO:0000313" key="4">
    <source>
        <dbReference type="Proteomes" id="UP000722485"/>
    </source>
</evidence>
<feature type="compositionally biased region" description="Basic and acidic residues" evidence="1">
    <location>
        <begin position="319"/>
        <end position="330"/>
    </location>
</feature>
<protein>
    <submittedName>
        <fullName evidence="3">Uncharacterized protein</fullName>
    </submittedName>
</protein>
<reference evidence="3" key="1">
    <citation type="submission" date="2020-03" db="EMBL/GenBank/DDBJ databases">
        <title>Draft Genome Sequence of Cylindrodendrum hubeiense.</title>
        <authorList>
            <person name="Buettner E."/>
            <person name="Kellner H."/>
        </authorList>
    </citation>
    <scope>NUCLEOTIDE SEQUENCE</scope>
    <source>
        <strain evidence="3">IHI 201604</strain>
    </source>
</reference>
<feature type="compositionally biased region" description="Basic and acidic residues" evidence="1">
    <location>
        <begin position="289"/>
        <end position="301"/>
    </location>
</feature>
<dbReference type="Proteomes" id="UP000722485">
    <property type="component" value="Unassembled WGS sequence"/>
</dbReference>
<feature type="region of interest" description="Disordered" evidence="1">
    <location>
        <begin position="1085"/>
        <end position="1189"/>
    </location>
</feature>